<dbReference type="InterPro" id="IPR005202">
    <property type="entry name" value="TF_GRAS"/>
</dbReference>
<dbReference type="EMBL" id="JAJSOW010000003">
    <property type="protein sequence ID" value="KAI9194988.1"/>
    <property type="molecule type" value="Genomic_DNA"/>
</dbReference>
<keyword evidence="1" id="KW-0805">Transcription regulation</keyword>
<dbReference type="AlphaFoldDB" id="A0AAD5JD30"/>
<organism evidence="3 4">
    <name type="scientific">Acer negundo</name>
    <name type="common">Box elder</name>
    <dbReference type="NCBI Taxonomy" id="4023"/>
    <lineage>
        <taxon>Eukaryota</taxon>
        <taxon>Viridiplantae</taxon>
        <taxon>Streptophyta</taxon>
        <taxon>Embryophyta</taxon>
        <taxon>Tracheophyta</taxon>
        <taxon>Spermatophyta</taxon>
        <taxon>Magnoliopsida</taxon>
        <taxon>eudicotyledons</taxon>
        <taxon>Gunneridae</taxon>
        <taxon>Pentapetalae</taxon>
        <taxon>rosids</taxon>
        <taxon>malvids</taxon>
        <taxon>Sapindales</taxon>
        <taxon>Sapindaceae</taxon>
        <taxon>Hippocastanoideae</taxon>
        <taxon>Acereae</taxon>
        <taxon>Acer</taxon>
    </lineage>
</organism>
<comment type="caution">
    <text evidence="3">The sequence shown here is derived from an EMBL/GenBank/DDBJ whole genome shotgun (WGS) entry which is preliminary data.</text>
</comment>
<evidence type="ECO:0000313" key="4">
    <source>
        <dbReference type="Proteomes" id="UP001064489"/>
    </source>
</evidence>
<accession>A0AAD5JD30</accession>
<gene>
    <name evidence="3" type="ORF">LWI28_010643</name>
</gene>
<keyword evidence="2" id="KW-0804">Transcription</keyword>
<protein>
    <submittedName>
        <fullName evidence="3">Uncharacterized protein</fullName>
    </submittedName>
</protein>
<reference evidence="3" key="1">
    <citation type="journal article" date="2022" name="Plant J.">
        <title>Strategies of tolerance reflected in two North American maple genomes.</title>
        <authorList>
            <person name="McEvoy S.L."/>
            <person name="Sezen U.U."/>
            <person name="Trouern-Trend A."/>
            <person name="McMahon S.M."/>
            <person name="Schaberg P.G."/>
            <person name="Yang J."/>
            <person name="Wegrzyn J.L."/>
            <person name="Swenson N.G."/>
        </authorList>
    </citation>
    <scope>NUCLEOTIDE SEQUENCE</scope>
    <source>
        <strain evidence="3">91603</strain>
    </source>
</reference>
<evidence type="ECO:0000256" key="1">
    <source>
        <dbReference type="ARBA" id="ARBA00023015"/>
    </source>
</evidence>
<name>A0AAD5JD30_ACENE</name>
<reference evidence="3" key="2">
    <citation type="submission" date="2023-02" db="EMBL/GenBank/DDBJ databases">
        <authorList>
            <person name="Swenson N.G."/>
            <person name="Wegrzyn J.L."/>
            <person name="Mcevoy S.L."/>
        </authorList>
    </citation>
    <scope>NUCLEOTIDE SEQUENCE</scope>
    <source>
        <strain evidence="3">91603</strain>
        <tissue evidence="3">Leaf</tissue>
    </source>
</reference>
<keyword evidence="4" id="KW-1185">Reference proteome</keyword>
<proteinExistence type="predicted"/>
<evidence type="ECO:0000256" key="2">
    <source>
        <dbReference type="ARBA" id="ARBA00023163"/>
    </source>
</evidence>
<dbReference type="Pfam" id="PF03514">
    <property type="entry name" value="GRAS"/>
    <property type="match status" value="1"/>
</dbReference>
<dbReference type="Proteomes" id="UP001064489">
    <property type="component" value="Chromosome 1"/>
</dbReference>
<evidence type="ECO:0000313" key="3">
    <source>
        <dbReference type="EMBL" id="KAI9194988.1"/>
    </source>
</evidence>
<sequence length="83" mass="9300">MNNLADLELEMLDIRPNIETVAINSVLELHHLLAQLGGIEKVVSSIKSMKPMIIMVVEQRSELQRSGFSKPVHCSFALPLEFV</sequence>